<dbReference type="AlphaFoldDB" id="A0AAV4MA94"/>
<protein>
    <submittedName>
        <fullName evidence="2">Uncharacterized protein</fullName>
    </submittedName>
</protein>
<gene>
    <name evidence="2" type="ORF">CEXT_332851</name>
</gene>
<feature type="compositionally biased region" description="Basic residues" evidence="1">
    <location>
        <begin position="32"/>
        <end position="42"/>
    </location>
</feature>
<evidence type="ECO:0000313" key="2">
    <source>
        <dbReference type="EMBL" id="GIX69382.1"/>
    </source>
</evidence>
<evidence type="ECO:0000313" key="3">
    <source>
        <dbReference type="Proteomes" id="UP001054945"/>
    </source>
</evidence>
<proteinExistence type="predicted"/>
<feature type="compositionally biased region" description="Polar residues" evidence="1">
    <location>
        <begin position="45"/>
        <end position="71"/>
    </location>
</feature>
<feature type="compositionally biased region" description="Polar residues" evidence="1">
    <location>
        <begin position="16"/>
        <end position="31"/>
    </location>
</feature>
<sequence length="96" mass="10903">MNTLGNFLERAGMSEGVSSSRSHYPQRFTSVRNKRGRHKKIKLTPNLSSKKNSTSGRKTTKRNSWSGDSQTDIKYSAANRMVGRGTLLEISWREQK</sequence>
<accession>A0AAV4MA94</accession>
<name>A0AAV4MA94_CAEEX</name>
<comment type="caution">
    <text evidence="2">The sequence shown here is derived from an EMBL/GenBank/DDBJ whole genome shotgun (WGS) entry which is preliminary data.</text>
</comment>
<organism evidence="2 3">
    <name type="scientific">Caerostris extrusa</name>
    <name type="common">Bark spider</name>
    <name type="synonym">Caerostris bankana</name>
    <dbReference type="NCBI Taxonomy" id="172846"/>
    <lineage>
        <taxon>Eukaryota</taxon>
        <taxon>Metazoa</taxon>
        <taxon>Ecdysozoa</taxon>
        <taxon>Arthropoda</taxon>
        <taxon>Chelicerata</taxon>
        <taxon>Arachnida</taxon>
        <taxon>Araneae</taxon>
        <taxon>Araneomorphae</taxon>
        <taxon>Entelegynae</taxon>
        <taxon>Araneoidea</taxon>
        <taxon>Araneidae</taxon>
        <taxon>Caerostris</taxon>
    </lineage>
</organism>
<dbReference type="EMBL" id="BPLR01019582">
    <property type="protein sequence ID" value="GIX69382.1"/>
    <property type="molecule type" value="Genomic_DNA"/>
</dbReference>
<keyword evidence="3" id="KW-1185">Reference proteome</keyword>
<feature type="region of interest" description="Disordered" evidence="1">
    <location>
        <begin position="1"/>
        <end position="71"/>
    </location>
</feature>
<evidence type="ECO:0000256" key="1">
    <source>
        <dbReference type="SAM" id="MobiDB-lite"/>
    </source>
</evidence>
<reference evidence="2 3" key="1">
    <citation type="submission" date="2021-06" db="EMBL/GenBank/DDBJ databases">
        <title>Caerostris extrusa draft genome.</title>
        <authorList>
            <person name="Kono N."/>
            <person name="Arakawa K."/>
        </authorList>
    </citation>
    <scope>NUCLEOTIDE SEQUENCE [LARGE SCALE GENOMIC DNA]</scope>
</reference>
<dbReference type="Proteomes" id="UP001054945">
    <property type="component" value="Unassembled WGS sequence"/>
</dbReference>